<comment type="caution">
    <text evidence="2">The sequence shown here is derived from an EMBL/GenBank/DDBJ whole genome shotgun (WGS) entry which is preliminary data.</text>
</comment>
<reference evidence="2 3" key="1">
    <citation type="journal article" date="2020" name="Arch. Microbiol.">
        <title>The genome sequence of the giant phototrophic gammaproteobacterium Thiospirillum jenense gives insight into its physiological properties and phylogenetic relationships.</title>
        <authorList>
            <person name="Imhoff J.F."/>
            <person name="Meyer T.E."/>
            <person name="Kyndt J.A."/>
        </authorList>
    </citation>
    <scope>NUCLEOTIDE SEQUENCE [LARGE SCALE GENOMIC DNA]</scope>
    <source>
        <strain evidence="2 3">DSM 216</strain>
    </source>
</reference>
<keyword evidence="1" id="KW-0812">Transmembrane</keyword>
<evidence type="ECO:0008006" key="4">
    <source>
        <dbReference type="Google" id="ProtNLM"/>
    </source>
</evidence>
<sequence length="313" mass="35531">MNDNAHTQSRLARQSYYLAQAGVNETDADQRLAHLFGITAVNQFRQSAEHDKAAQALGPVFNSMATRSAELKLNSILITTALGMLRRELAILYNPAVRIFRKNLEIVTATTTVATAMLLFFMYIILPQFVDVYSGFGVDLPRLTTIMFNHNMLYFLIVFVWSLVALFLVLNRWLNQLIQLNQRPHKRFHLIPIVGHWVTQFESDLFLRCYLTIRSLGATGEQTQAIVLHGLGYTNLNETSALLCDLAESLTIATQLNTEADESHYWQLALQSNSYLERRYQLLAYSLFVLLGFAIACFIIAIYLPIFKLASVV</sequence>
<feature type="transmembrane region" description="Helical" evidence="1">
    <location>
        <begin position="152"/>
        <end position="174"/>
    </location>
</feature>
<evidence type="ECO:0000313" key="3">
    <source>
        <dbReference type="Proteomes" id="UP000548632"/>
    </source>
</evidence>
<proteinExistence type="predicted"/>
<protein>
    <recommendedName>
        <fullName evidence="4">Type II secretion system protein GspF domain-containing protein</fullName>
    </recommendedName>
</protein>
<dbReference type="Proteomes" id="UP000548632">
    <property type="component" value="Unassembled WGS sequence"/>
</dbReference>
<dbReference type="PANTHER" id="PTHR30012:SF0">
    <property type="entry name" value="TYPE II SECRETION SYSTEM PROTEIN F-RELATED"/>
    <property type="match status" value="1"/>
</dbReference>
<keyword evidence="1" id="KW-0472">Membrane</keyword>
<feature type="transmembrane region" description="Helical" evidence="1">
    <location>
        <begin position="106"/>
        <end position="126"/>
    </location>
</feature>
<organism evidence="2 3">
    <name type="scientific">Thiospirillum jenense</name>
    <dbReference type="NCBI Taxonomy" id="1653858"/>
    <lineage>
        <taxon>Bacteria</taxon>
        <taxon>Pseudomonadati</taxon>
        <taxon>Pseudomonadota</taxon>
        <taxon>Gammaproteobacteria</taxon>
        <taxon>Chromatiales</taxon>
        <taxon>Chromatiaceae</taxon>
        <taxon>Thiospirillum</taxon>
    </lineage>
</organism>
<dbReference type="EMBL" id="JABVCQ010000017">
    <property type="protein sequence ID" value="MBB1126358.1"/>
    <property type="molecule type" value="Genomic_DNA"/>
</dbReference>
<name>A0A839HGZ6_9GAMM</name>
<dbReference type="PANTHER" id="PTHR30012">
    <property type="entry name" value="GENERAL SECRETION PATHWAY PROTEIN"/>
    <property type="match status" value="1"/>
</dbReference>
<evidence type="ECO:0000313" key="2">
    <source>
        <dbReference type="EMBL" id="MBB1126358.1"/>
    </source>
</evidence>
<accession>A0A839HGZ6</accession>
<evidence type="ECO:0000256" key="1">
    <source>
        <dbReference type="SAM" id="Phobius"/>
    </source>
</evidence>
<dbReference type="RefSeq" id="WP_182583986.1">
    <property type="nucleotide sequence ID" value="NZ_JABVCQ010000017.1"/>
</dbReference>
<dbReference type="InterPro" id="IPR003004">
    <property type="entry name" value="GspF/PilC"/>
</dbReference>
<feature type="transmembrane region" description="Helical" evidence="1">
    <location>
        <begin position="282"/>
        <end position="306"/>
    </location>
</feature>
<gene>
    <name evidence="2" type="ORF">HUK38_08940</name>
</gene>
<keyword evidence="1" id="KW-1133">Transmembrane helix</keyword>
<keyword evidence="3" id="KW-1185">Reference proteome</keyword>
<dbReference type="AlphaFoldDB" id="A0A839HGZ6"/>